<proteinExistence type="predicted"/>
<protein>
    <submittedName>
        <fullName evidence="1">Uncharacterized protein</fullName>
    </submittedName>
</protein>
<gene>
    <name evidence="1" type="ORF">ACFOSB_11540</name>
</gene>
<dbReference type="Proteomes" id="UP001595803">
    <property type="component" value="Unassembled WGS sequence"/>
</dbReference>
<organism evidence="1 2">
    <name type="scientific">Deinococcus rufus</name>
    <dbReference type="NCBI Taxonomy" id="2136097"/>
    <lineage>
        <taxon>Bacteria</taxon>
        <taxon>Thermotogati</taxon>
        <taxon>Deinococcota</taxon>
        <taxon>Deinococci</taxon>
        <taxon>Deinococcales</taxon>
        <taxon>Deinococcaceae</taxon>
        <taxon>Deinococcus</taxon>
    </lineage>
</organism>
<dbReference type="RefSeq" id="WP_380102096.1">
    <property type="nucleotide sequence ID" value="NZ_JBHRZG010000011.1"/>
</dbReference>
<accession>A0ABV7Z9Y2</accession>
<evidence type="ECO:0000313" key="1">
    <source>
        <dbReference type="EMBL" id="MFC3833490.1"/>
    </source>
</evidence>
<keyword evidence="2" id="KW-1185">Reference proteome</keyword>
<dbReference type="EMBL" id="JBHRZG010000011">
    <property type="protein sequence ID" value="MFC3833490.1"/>
    <property type="molecule type" value="Genomic_DNA"/>
</dbReference>
<evidence type="ECO:0000313" key="2">
    <source>
        <dbReference type="Proteomes" id="UP001595803"/>
    </source>
</evidence>
<reference evidence="2" key="1">
    <citation type="journal article" date="2019" name="Int. J. Syst. Evol. Microbiol.">
        <title>The Global Catalogue of Microorganisms (GCM) 10K type strain sequencing project: providing services to taxonomists for standard genome sequencing and annotation.</title>
        <authorList>
            <consortium name="The Broad Institute Genomics Platform"/>
            <consortium name="The Broad Institute Genome Sequencing Center for Infectious Disease"/>
            <person name="Wu L."/>
            <person name="Ma J."/>
        </authorList>
    </citation>
    <scope>NUCLEOTIDE SEQUENCE [LARGE SCALE GENOMIC DNA]</scope>
    <source>
        <strain evidence="2">CCTCC AB 2017081</strain>
    </source>
</reference>
<name>A0ABV7Z9Y2_9DEIO</name>
<sequence length="97" mass="10521">MGRKMLPGRFAGLAAFVGYCHAQIESHGPDVAVVILWSGPAPRSGRREIAPGGLFAVHRGMVPERAGWQYYEVGAQAFADAAEQGRLIETTRPTSRR</sequence>
<comment type="caution">
    <text evidence="1">The sequence shown here is derived from an EMBL/GenBank/DDBJ whole genome shotgun (WGS) entry which is preliminary data.</text>
</comment>